<evidence type="ECO:0000313" key="3">
    <source>
        <dbReference type="EMBL" id="AOS45886.1"/>
    </source>
</evidence>
<evidence type="ECO:0000313" key="4">
    <source>
        <dbReference type="Proteomes" id="UP000095228"/>
    </source>
</evidence>
<dbReference type="EMBL" id="CP016094">
    <property type="protein sequence ID" value="AOS45886.1"/>
    <property type="molecule type" value="Genomic_DNA"/>
</dbReference>
<dbReference type="STRING" id="1838286.Verru16b_02977"/>
<dbReference type="InterPro" id="IPR028098">
    <property type="entry name" value="Glyco_trans_4-like_N"/>
</dbReference>
<proteinExistence type="predicted"/>
<dbReference type="PATRIC" id="fig|1838286.3.peg.2988"/>
<dbReference type="Pfam" id="PF13439">
    <property type="entry name" value="Glyco_transf_4"/>
    <property type="match status" value="1"/>
</dbReference>
<dbReference type="AlphaFoldDB" id="A0A1D8AYB9"/>
<dbReference type="PANTHER" id="PTHR45947">
    <property type="entry name" value="SULFOQUINOVOSYL TRANSFERASE SQD2"/>
    <property type="match status" value="1"/>
</dbReference>
<keyword evidence="4" id="KW-1185">Reference proteome</keyword>
<dbReference type="KEGG" id="obg:Verru16b_02977"/>
<dbReference type="InterPro" id="IPR001296">
    <property type="entry name" value="Glyco_trans_1"/>
</dbReference>
<protein>
    <submittedName>
        <fullName evidence="3">N-acetylgalactosamine-N, N'-diacetylbacillosaminyl-diphospho-undecaprenol 4-alpha-N-acetylgalactosaminyltransferase</fullName>
        <ecNumber evidence="3">2.4.1.291</ecNumber>
    </submittedName>
</protein>
<evidence type="ECO:0000259" key="2">
    <source>
        <dbReference type="Pfam" id="PF13439"/>
    </source>
</evidence>
<dbReference type="InterPro" id="IPR050194">
    <property type="entry name" value="Glycosyltransferase_grp1"/>
</dbReference>
<feature type="domain" description="Glycosyltransferase subfamily 4-like N-terminal" evidence="2">
    <location>
        <begin position="16"/>
        <end position="178"/>
    </location>
</feature>
<keyword evidence="3" id="KW-0328">Glycosyltransferase</keyword>
<gene>
    <name evidence="3" type="primary">pglJ</name>
    <name evidence="3" type="ORF">Verru16b_02977</name>
</gene>
<dbReference type="RefSeq" id="WP_083270377.1">
    <property type="nucleotide sequence ID" value="NZ_CP016094.1"/>
</dbReference>
<dbReference type="EC" id="2.4.1.291" evidence="3"/>
<accession>A0A1D8AYB9</accession>
<dbReference type="Proteomes" id="UP000095228">
    <property type="component" value="Chromosome"/>
</dbReference>
<evidence type="ECO:0000259" key="1">
    <source>
        <dbReference type="Pfam" id="PF00534"/>
    </source>
</evidence>
<reference evidence="3 4" key="1">
    <citation type="submission" date="2016-06" db="EMBL/GenBank/DDBJ databases">
        <title>Three novel species with peptidoglycan cell walls form the new genus Lacunisphaera gen. nov. in the family Opitutaceae of the verrucomicrobial subdivision 4.</title>
        <authorList>
            <person name="Rast P."/>
            <person name="Gloeckner I."/>
            <person name="Jogler M."/>
            <person name="Boedeker C."/>
            <person name="Jeske O."/>
            <person name="Wiegand S."/>
            <person name="Reinhardt R."/>
            <person name="Schumann P."/>
            <person name="Rohde M."/>
            <person name="Spring S."/>
            <person name="Gloeckner F.O."/>
            <person name="Jogler C."/>
        </authorList>
    </citation>
    <scope>NUCLEOTIDE SEQUENCE [LARGE SCALE GENOMIC DNA]</scope>
    <source>
        <strain evidence="3 4">IG16b</strain>
    </source>
</reference>
<organism evidence="3 4">
    <name type="scientific">Lacunisphaera limnophila</name>
    <dbReference type="NCBI Taxonomy" id="1838286"/>
    <lineage>
        <taxon>Bacteria</taxon>
        <taxon>Pseudomonadati</taxon>
        <taxon>Verrucomicrobiota</taxon>
        <taxon>Opitutia</taxon>
        <taxon>Opitutales</taxon>
        <taxon>Opitutaceae</taxon>
        <taxon>Lacunisphaera</taxon>
    </lineage>
</organism>
<dbReference type="PANTHER" id="PTHR45947:SF3">
    <property type="entry name" value="SULFOQUINOVOSYL TRANSFERASE SQD2"/>
    <property type="match status" value="1"/>
</dbReference>
<dbReference type="Pfam" id="PF00534">
    <property type="entry name" value="Glycos_transf_1"/>
    <property type="match status" value="1"/>
</dbReference>
<dbReference type="GO" id="GO:0016757">
    <property type="term" value="F:glycosyltransferase activity"/>
    <property type="evidence" value="ECO:0007669"/>
    <property type="project" value="UniProtKB-KW"/>
</dbReference>
<dbReference type="SUPFAM" id="SSF53756">
    <property type="entry name" value="UDP-Glycosyltransferase/glycogen phosphorylase"/>
    <property type="match status" value="1"/>
</dbReference>
<dbReference type="OrthoDB" id="9806653at2"/>
<dbReference type="Gene3D" id="3.40.50.2000">
    <property type="entry name" value="Glycogen Phosphorylase B"/>
    <property type="match status" value="2"/>
</dbReference>
<keyword evidence="3" id="KW-0808">Transferase</keyword>
<name>A0A1D8AYB9_9BACT</name>
<sequence length="379" mass="42684">MISRRIRIVHVTKGGGGLDVYVKNILGHISSARFEQIVICNERHGDMYKWCQASGIRVIHAEIVREIHPLHDLRTALHLRKLLKALKPDVIHLHSSKAGALVRLICPFRRKQIIYTPNASAYLGATGIRRFIYLGIESLLAPMTGLLLASSDSEMRSLRTDLFLQPRSLKYFYNSLDVGEIEKLNLPEADSSQGTRIVCAARLIYQKNPHMLVRVARRVREEQPEATFHILGAGLDDFLGDDIRREIEKWDLNQTFFIHDWMCKADALRFVAESSIAVSTAVFESFGFFVAEAQALGRPIVATRVLGIEDVVDDTHSGFLVASDDDNAMAEKILVLIRNPELRRSMGLAGRSFVKKKFSIKHTAPQIEKEYANIAGEID</sequence>
<feature type="domain" description="Glycosyl transferase family 1" evidence="1">
    <location>
        <begin position="196"/>
        <end position="351"/>
    </location>
</feature>